<dbReference type="PANTHER" id="PTHR39328:SF1">
    <property type="entry name" value="BLL2871 PROTEIN"/>
    <property type="match status" value="1"/>
</dbReference>
<dbReference type="InterPro" id="IPR029055">
    <property type="entry name" value="Ntn_hydrolases_N"/>
</dbReference>
<protein>
    <submittedName>
        <fullName evidence="1">Uncharacterized protein</fullName>
    </submittedName>
</protein>
<proteinExistence type="predicted"/>
<name>A0A383CWE4_9ZZZZ</name>
<reference evidence="1" key="1">
    <citation type="submission" date="2018-05" db="EMBL/GenBank/DDBJ databases">
        <authorList>
            <person name="Lanie J.A."/>
            <person name="Ng W.-L."/>
            <person name="Kazmierczak K.M."/>
            <person name="Andrzejewski T.M."/>
            <person name="Davidsen T.M."/>
            <person name="Wayne K.J."/>
            <person name="Tettelin H."/>
            <person name="Glass J.I."/>
            <person name="Rusch D."/>
            <person name="Podicherti R."/>
            <person name="Tsui H.-C.T."/>
            <person name="Winkler M.E."/>
        </authorList>
    </citation>
    <scope>NUCLEOTIDE SEQUENCE</scope>
</reference>
<dbReference type="PANTHER" id="PTHR39328">
    <property type="entry name" value="BLL2871 PROTEIN"/>
    <property type="match status" value="1"/>
</dbReference>
<feature type="non-terminal residue" evidence="1">
    <location>
        <position position="227"/>
    </location>
</feature>
<dbReference type="EMBL" id="UINC01212136">
    <property type="protein sequence ID" value="SVE36329.1"/>
    <property type="molecule type" value="Genomic_DNA"/>
</dbReference>
<gene>
    <name evidence="1" type="ORF">METZ01_LOCUS489183</name>
</gene>
<dbReference type="AlphaFoldDB" id="A0A383CWE4"/>
<evidence type="ECO:0000313" key="1">
    <source>
        <dbReference type="EMBL" id="SVE36329.1"/>
    </source>
</evidence>
<organism evidence="1">
    <name type="scientific">marine metagenome</name>
    <dbReference type="NCBI Taxonomy" id="408172"/>
    <lineage>
        <taxon>unclassified sequences</taxon>
        <taxon>metagenomes</taxon>
        <taxon>ecological metagenomes</taxon>
    </lineage>
</organism>
<sequence length="227" mass="24298">MDLRLISLFIVAGFLQFSEAKPGEPIIATFSIVARDSTTGELGVAVQSKFIAVGSAVPFAEAGVGAIASQAWGNVRYGPVGLELLSKGKTPEEVTRLMTDADPRRAQRQVGVIGIEGNASIHTGKKCMDWAGGQTGPDYAVQGNILTGPEVTKAMAQAFEDANGTLAERMIISLRAGQKAGGDKRGRQSAALLVVRKRWGYGGLNDRFRDLRVDDHPTPIEELDRIY</sequence>
<dbReference type="Gene3D" id="3.60.20.10">
    <property type="entry name" value="Glutamine Phosphoribosylpyrophosphate, subunit 1, domain 1"/>
    <property type="match status" value="1"/>
</dbReference>
<accession>A0A383CWE4</accession>
<dbReference type="Pfam" id="PF06267">
    <property type="entry name" value="DUF1028"/>
    <property type="match status" value="1"/>
</dbReference>
<dbReference type="SUPFAM" id="SSF56235">
    <property type="entry name" value="N-terminal nucleophile aminohydrolases (Ntn hydrolases)"/>
    <property type="match status" value="1"/>
</dbReference>
<dbReference type="InterPro" id="IPR010430">
    <property type="entry name" value="DUF1028"/>
</dbReference>